<protein>
    <submittedName>
        <fullName evidence="2">Uncharacterized protein</fullName>
    </submittedName>
</protein>
<evidence type="ECO:0000313" key="3">
    <source>
        <dbReference type="Proteomes" id="UP000026962"/>
    </source>
</evidence>
<feature type="compositionally biased region" description="Low complexity" evidence="1">
    <location>
        <begin position="23"/>
        <end position="37"/>
    </location>
</feature>
<reference evidence="2" key="2">
    <citation type="submission" date="2018-05" db="EMBL/GenBank/DDBJ databases">
        <title>OpunRS2 (Oryza punctata Reference Sequence Version 2).</title>
        <authorList>
            <person name="Zhang J."/>
            <person name="Kudrna D."/>
            <person name="Lee S."/>
            <person name="Talag J."/>
            <person name="Welchert J."/>
            <person name="Wing R.A."/>
        </authorList>
    </citation>
    <scope>NUCLEOTIDE SEQUENCE [LARGE SCALE GENOMIC DNA]</scope>
</reference>
<sequence length="167" mass="17319">MSLVAYDASSDEEDAGGEPPPAAAAVVSSLPVPSSLGHQPRPPSPSTSVGAAPQPPPPHSQNISSTSSSNISLPTPSLDLPDVADLFSSPSLPSRGSTSMMDSTSRKRESNGSAFQDPRSKFPRIQSGQSRGARIAAGNTLVPPQLSGRSNVVTEDMTKLFVARRKE</sequence>
<accession>A0A0E0JTG1</accession>
<evidence type="ECO:0000313" key="2">
    <source>
        <dbReference type="EnsemblPlants" id="OPUNC01G42420.1"/>
    </source>
</evidence>
<dbReference type="eggNOG" id="ENOG502S4PM">
    <property type="taxonomic scope" value="Eukaryota"/>
</dbReference>
<reference evidence="2" key="1">
    <citation type="submission" date="2015-04" db="UniProtKB">
        <authorList>
            <consortium name="EnsemblPlants"/>
        </authorList>
    </citation>
    <scope>IDENTIFICATION</scope>
</reference>
<dbReference type="AlphaFoldDB" id="A0A0E0JTG1"/>
<dbReference type="EnsemblPlants" id="OPUNC01G42420.1">
    <property type="protein sequence ID" value="OPUNC01G42420.1"/>
    <property type="gene ID" value="OPUNC01G42420"/>
</dbReference>
<feature type="compositionally biased region" description="Low complexity" evidence="1">
    <location>
        <begin position="88"/>
        <end position="99"/>
    </location>
</feature>
<dbReference type="Proteomes" id="UP000026962">
    <property type="component" value="Chromosome 1"/>
</dbReference>
<dbReference type="HOGENOM" id="CLU_111322_0_0_1"/>
<keyword evidence="3" id="KW-1185">Reference proteome</keyword>
<evidence type="ECO:0000256" key="1">
    <source>
        <dbReference type="SAM" id="MobiDB-lite"/>
    </source>
</evidence>
<feature type="region of interest" description="Disordered" evidence="1">
    <location>
        <begin position="1"/>
        <end position="142"/>
    </location>
</feature>
<dbReference type="STRING" id="4537.A0A0E0JTG1"/>
<feature type="compositionally biased region" description="Low complexity" evidence="1">
    <location>
        <begin position="62"/>
        <end position="78"/>
    </location>
</feature>
<dbReference type="OMA" id="SCHAYLF"/>
<proteinExistence type="predicted"/>
<name>A0A0E0JTG1_ORYPU</name>
<dbReference type="Gramene" id="OPUNC01G42420.1">
    <property type="protein sequence ID" value="OPUNC01G42420.1"/>
    <property type="gene ID" value="OPUNC01G42420"/>
</dbReference>
<organism evidence="2">
    <name type="scientific">Oryza punctata</name>
    <name type="common">Red rice</name>
    <dbReference type="NCBI Taxonomy" id="4537"/>
    <lineage>
        <taxon>Eukaryota</taxon>
        <taxon>Viridiplantae</taxon>
        <taxon>Streptophyta</taxon>
        <taxon>Embryophyta</taxon>
        <taxon>Tracheophyta</taxon>
        <taxon>Spermatophyta</taxon>
        <taxon>Magnoliopsida</taxon>
        <taxon>Liliopsida</taxon>
        <taxon>Poales</taxon>
        <taxon>Poaceae</taxon>
        <taxon>BOP clade</taxon>
        <taxon>Oryzoideae</taxon>
        <taxon>Oryzeae</taxon>
        <taxon>Oryzinae</taxon>
        <taxon>Oryza</taxon>
    </lineage>
</organism>